<accession>A0A9W4EBZ8</accession>
<protein>
    <submittedName>
        <fullName evidence="2">Uncharacterized protein</fullName>
    </submittedName>
</protein>
<dbReference type="EMBL" id="CAJVAX010000001">
    <property type="protein sequence ID" value="CAG7597881.1"/>
    <property type="molecule type" value="Genomic_DNA"/>
</dbReference>
<name>A0A9W4EBZ8_9ACTN</name>
<organism evidence="2 3">
    <name type="scientific">Actinacidiphila bryophytorum</name>
    <dbReference type="NCBI Taxonomy" id="1436133"/>
    <lineage>
        <taxon>Bacteria</taxon>
        <taxon>Bacillati</taxon>
        <taxon>Actinomycetota</taxon>
        <taxon>Actinomycetes</taxon>
        <taxon>Kitasatosporales</taxon>
        <taxon>Streptomycetaceae</taxon>
        <taxon>Actinacidiphila</taxon>
    </lineage>
</organism>
<dbReference type="GO" id="GO:0005884">
    <property type="term" value="C:actin filament"/>
    <property type="evidence" value="ECO:0007669"/>
    <property type="project" value="TreeGrafter"/>
</dbReference>
<keyword evidence="3" id="KW-1185">Reference proteome</keyword>
<sequence>MNSTTGEGGRPGTTSVGRLHTALAGAGLDLNAEELADALWLALAAPPPAPPGSDTAPGRRPEPVQPPQTPAQPPQGDPEPPPAPRPPQPPPGAARTPVYALADPRPGTGAAAVRIPGVPGLPDPLSVVRALRPLKRRVSSQHRYELDEAATAEAIAETGGLDVVLRPERARWLDLVLAVDDGLSLRVWQDTLAELTRVLGTSGIFRTVRRCGFATTPVNSAVVDGDRTVVLAVTDGVGPAWRSGEAQRVLARWARKAPTAVLDPLPVRLWPGTALPAERLRVRAGRPAPANHHLRAYDPWLPPHLAEPLRLPVPVLELADWSLAPWAELIGAHGGSATLRVVDAAAPPVPPLPAAPPGTAAARLVAFQEAVSPEAYELAAHLAAVDPLTLPVMRVVQAAALPGSGPSCLAEVLLSGVMHVDRPLAGFDVYTFAPELRPLLRMVVPADDARRTVDAVSDFITPRLGRSGDFPAVIASATGTLSLPVGGTPFAEVPRPAPAPGPAPAPAPVEMSAHPAAEYVVAVRAHGTDVATCGYLVDEGLVLTIAPDSVPAGAIDFHVHLHPDLGGGSWVPARQLESDGPVRLLSITDLWSPPPTPPCPWGTFAGGPDAATVTLATVLAVVEPHGTPAGRGLLEIWETRFGRGGPLVAAVLRPGGADGAPYRLTSGVSDQGGAVFHDGTLVGLVTPAAAGGRRSDRAMEPVAGLLTLFSPAAYAGPPLTAEPPTTVGWPAPPRPGFLTFDQDYALARLEQLIQSEPAIGTVVVKGLADGPVKVAAEYVHRNRPSLQRVVWLDVRELPRFMDSYDYVRLRRSAPGASVTRWLVVLDGRAAEVTGPEKQRVLDELTGIGARILLLDGPYGNLHHRSIRVEQGREWNQTAVTGPHPQEATGSVSDAVGAATVQLLSVLPWLDSPVSFEVLGALWAPNLLTDVFRQPAVEGAFRIDWRGRRVHMADGSHATAADGRDLAVLLLTAYAEGVGGRSVPDPDEFVRHVLALSRQVPLADVTGPTAQLFARAAFQLLGQGRGEAGVRLGERACEATPDSEGLRVRLTSAAMESGIEAFVALSPASLTAYGNAEGVIDDDRDLEWLQSLMAAVARGGPLPSAGPRLGLEWCRQHLGDAHPLTRDLAAAIQVLDERRPGRS</sequence>
<dbReference type="InterPro" id="IPR047738">
    <property type="entry name" value="SAV_2336-like_N"/>
</dbReference>
<dbReference type="PANTHER" id="PTHR45691:SF6">
    <property type="entry name" value="PROTEIN DIAPHANOUS"/>
    <property type="match status" value="1"/>
</dbReference>
<dbReference type="GO" id="GO:0030041">
    <property type="term" value="P:actin filament polymerization"/>
    <property type="evidence" value="ECO:0007669"/>
    <property type="project" value="TreeGrafter"/>
</dbReference>
<gene>
    <name evidence="2" type="ORF">SBRY_10115</name>
</gene>
<proteinExistence type="predicted"/>
<evidence type="ECO:0000313" key="3">
    <source>
        <dbReference type="Proteomes" id="UP001153328"/>
    </source>
</evidence>
<evidence type="ECO:0000256" key="1">
    <source>
        <dbReference type="SAM" id="MobiDB-lite"/>
    </source>
</evidence>
<reference evidence="2" key="1">
    <citation type="submission" date="2021-06" db="EMBL/GenBank/DDBJ databases">
        <authorList>
            <person name="Arsene-Ploetze F."/>
        </authorList>
    </citation>
    <scope>NUCLEOTIDE SEQUENCE</scope>
    <source>
        <strain evidence="2">SBRY1</strain>
    </source>
</reference>
<dbReference type="Proteomes" id="UP001153328">
    <property type="component" value="Unassembled WGS sequence"/>
</dbReference>
<evidence type="ECO:0000313" key="2">
    <source>
        <dbReference type="EMBL" id="CAG7597881.1"/>
    </source>
</evidence>
<dbReference type="InterPro" id="IPR051412">
    <property type="entry name" value="Formin_Homology_Diaphanous_sf"/>
</dbReference>
<feature type="region of interest" description="Disordered" evidence="1">
    <location>
        <begin position="43"/>
        <end position="105"/>
    </location>
</feature>
<dbReference type="NCBIfam" id="NF041121">
    <property type="entry name" value="SAV_2336_NTERM"/>
    <property type="match status" value="1"/>
</dbReference>
<feature type="compositionally biased region" description="Pro residues" evidence="1">
    <location>
        <begin position="63"/>
        <end position="92"/>
    </location>
</feature>
<dbReference type="RefSeq" id="WP_205046985.1">
    <property type="nucleotide sequence ID" value="NZ_JAFFIX010000019.1"/>
</dbReference>
<comment type="caution">
    <text evidence="2">The sequence shown here is derived from an EMBL/GenBank/DDBJ whole genome shotgun (WGS) entry which is preliminary data.</text>
</comment>
<dbReference type="AlphaFoldDB" id="A0A9W4EBZ8"/>
<dbReference type="PANTHER" id="PTHR45691">
    <property type="entry name" value="PROTEIN DIAPHANOUS"/>
    <property type="match status" value="1"/>
</dbReference>